<comment type="caution">
    <text evidence="2">The sequence shown here is derived from an EMBL/GenBank/DDBJ whole genome shotgun (WGS) entry which is preliminary data.</text>
</comment>
<evidence type="ECO:0000313" key="3">
    <source>
        <dbReference type="Proteomes" id="UP000005723"/>
    </source>
</evidence>
<dbReference type="PANTHER" id="PTHR33420">
    <property type="entry name" value="FIMBRIAL SUBUNIT ELFA-RELATED"/>
    <property type="match status" value="1"/>
</dbReference>
<dbReference type="GO" id="GO:0043709">
    <property type="term" value="P:cell adhesion involved in single-species biofilm formation"/>
    <property type="evidence" value="ECO:0007669"/>
    <property type="project" value="TreeGrafter"/>
</dbReference>
<dbReference type="GO" id="GO:0009289">
    <property type="term" value="C:pilus"/>
    <property type="evidence" value="ECO:0007669"/>
    <property type="project" value="InterPro"/>
</dbReference>
<dbReference type="STRING" id="667129.HMPREF0758_1453"/>
<dbReference type="SUPFAM" id="SSF49401">
    <property type="entry name" value="Bacterial adhesins"/>
    <property type="match status" value="1"/>
</dbReference>
<organism evidence="2 3">
    <name type="scientific">Serratia odorifera DSM 4582</name>
    <dbReference type="NCBI Taxonomy" id="667129"/>
    <lineage>
        <taxon>Bacteria</taxon>
        <taxon>Pseudomonadati</taxon>
        <taxon>Pseudomonadota</taxon>
        <taxon>Gammaproteobacteria</taxon>
        <taxon>Enterobacterales</taxon>
        <taxon>Yersiniaceae</taxon>
        <taxon>Serratia</taxon>
    </lineage>
</organism>
<sequence>MPIKESVMMRAKQTSRRGSALLGVGIVLAGLMTQPAAADENMRFHGTLVAEPCVILPGEERIQLDFGTIVDKYLYLNTRTHSQIFTLHLAECDLSLGNTVSVTFSGSENANLPGLLALDGGSSASGIAIGLENRDGTALPLNSASDKYRLAAGSNQIALQAYVQGEPEAIRNKTIGRGEFSATATFSLEYE</sequence>
<proteinExistence type="predicted"/>
<dbReference type="InterPro" id="IPR000259">
    <property type="entry name" value="Adhesion_dom_fimbrial"/>
</dbReference>
<dbReference type="InterPro" id="IPR036937">
    <property type="entry name" value="Adhesion_dom_fimbrial_sf"/>
</dbReference>
<feature type="domain" description="Fimbrial-type adhesion" evidence="1">
    <location>
        <begin position="43"/>
        <end position="190"/>
    </location>
</feature>
<dbReference type="InterPro" id="IPR050263">
    <property type="entry name" value="Bact_Fimbrial_Adh_Pro"/>
</dbReference>
<protein>
    <submittedName>
        <fullName evidence="2">Fimbrial protein</fullName>
    </submittedName>
</protein>
<gene>
    <name evidence="2" type="primary">mrfG</name>
    <name evidence="2" type="ORF">HMPREF0758_1453</name>
</gene>
<dbReference type="HOGENOM" id="CLU_088965_3_3_6"/>
<evidence type="ECO:0000259" key="1">
    <source>
        <dbReference type="Pfam" id="PF00419"/>
    </source>
</evidence>
<dbReference type="PANTHER" id="PTHR33420:SF26">
    <property type="entry name" value="FIMBRIAL SUBUNIT"/>
    <property type="match status" value="1"/>
</dbReference>
<dbReference type="InterPro" id="IPR008966">
    <property type="entry name" value="Adhesion_dom_sf"/>
</dbReference>
<dbReference type="EMBL" id="ADBY01000025">
    <property type="protein sequence ID" value="EFE96859.1"/>
    <property type="molecule type" value="Genomic_DNA"/>
</dbReference>
<accession>D4DZV3</accession>
<keyword evidence="3" id="KW-1185">Reference proteome</keyword>
<dbReference type="Proteomes" id="UP000005723">
    <property type="component" value="Unassembled WGS sequence"/>
</dbReference>
<evidence type="ECO:0000313" key="2">
    <source>
        <dbReference type="EMBL" id="EFE96859.1"/>
    </source>
</evidence>
<dbReference type="Pfam" id="PF00419">
    <property type="entry name" value="Fimbrial"/>
    <property type="match status" value="1"/>
</dbReference>
<dbReference type="Gene3D" id="2.60.40.1090">
    <property type="entry name" value="Fimbrial-type adhesion domain"/>
    <property type="match status" value="1"/>
</dbReference>
<name>D4DZV3_SEROD</name>
<dbReference type="AlphaFoldDB" id="D4DZV3"/>
<reference evidence="2 3" key="1">
    <citation type="submission" date="2010-01" db="EMBL/GenBank/DDBJ databases">
        <authorList>
            <person name="Muzny D."/>
            <person name="Qin X."/>
            <person name="Deng J."/>
            <person name="Jiang H."/>
            <person name="Liu Y."/>
            <person name="Qu J."/>
            <person name="Song X.-Z."/>
            <person name="Zhang L."/>
            <person name="Thornton R."/>
            <person name="Coyle M."/>
            <person name="Francisco L."/>
            <person name="Jackson L."/>
            <person name="Javaid M."/>
            <person name="Korchina V."/>
            <person name="Kovar C."/>
            <person name="Mata R."/>
            <person name="Mathew T."/>
            <person name="Ngo R."/>
            <person name="Nguyen L."/>
            <person name="Nguyen N."/>
            <person name="Okwuonu G."/>
            <person name="Ongeri F."/>
            <person name="Pham C."/>
            <person name="Simmons D."/>
            <person name="Wilczek-Boney K."/>
            <person name="Hale W."/>
            <person name="Jakkamsetti A."/>
            <person name="Pham P."/>
            <person name="Ruth R."/>
            <person name="San Lucas F."/>
            <person name="Warren J."/>
            <person name="Zhang J."/>
            <person name="Zhao Z."/>
            <person name="Zhou C."/>
            <person name="Zhu D."/>
            <person name="Lee S."/>
            <person name="Bess C."/>
            <person name="Blankenburg K."/>
            <person name="Forbes L."/>
            <person name="Fu Q."/>
            <person name="Gubbala S."/>
            <person name="Hirani K."/>
            <person name="Jayaseelan J.C."/>
            <person name="Lara F."/>
            <person name="Munidasa M."/>
            <person name="Palculict T."/>
            <person name="Patil S."/>
            <person name="Pu L.-L."/>
            <person name="Saada N."/>
            <person name="Tang L."/>
            <person name="Weissenberger G."/>
            <person name="Zhu Y."/>
            <person name="Hemphill L."/>
            <person name="Shang Y."/>
            <person name="Youmans B."/>
            <person name="Ayvaz T."/>
            <person name="Ross M."/>
            <person name="Santibanez J."/>
            <person name="Aqrawi P."/>
            <person name="Gross S."/>
            <person name="Joshi V."/>
            <person name="Fowler G."/>
            <person name="Nazareth L."/>
            <person name="Reid J."/>
            <person name="Worley K."/>
            <person name="Petrosino J."/>
            <person name="Highlander S."/>
            <person name="Gibbs R."/>
        </authorList>
    </citation>
    <scope>NUCLEOTIDE SEQUENCE [LARGE SCALE GENOMIC DNA]</scope>
    <source>
        <strain evidence="2 3">DSM 4582</strain>
    </source>
</reference>